<keyword evidence="2" id="KW-1185">Reference proteome</keyword>
<proteinExistence type="predicted"/>
<dbReference type="AlphaFoldDB" id="A0A9P4S902"/>
<name>A0A9P4S902_9PEZI</name>
<dbReference type="EMBL" id="MU006100">
    <property type="protein sequence ID" value="KAF2837273.1"/>
    <property type="molecule type" value="Genomic_DNA"/>
</dbReference>
<organism evidence="1 2">
    <name type="scientific">Patellaria atrata CBS 101060</name>
    <dbReference type="NCBI Taxonomy" id="1346257"/>
    <lineage>
        <taxon>Eukaryota</taxon>
        <taxon>Fungi</taxon>
        <taxon>Dikarya</taxon>
        <taxon>Ascomycota</taxon>
        <taxon>Pezizomycotina</taxon>
        <taxon>Dothideomycetes</taxon>
        <taxon>Dothideomycetes incertae sedis</taxon>
        <taxon>Patellariales</taxon>
        <taxon>Patellariaceae</taxon>
        <taxon>Patellaria</taxon>
    </lineage>
</organism>
<gene>
    <name evidence="1" type="ORF">M501DRAFT_995854</name>
</gene>
<evidence type="ECO:0000313" key="2">
    <source>
        <dbReference type="Proteomes" id="UP000799429"/>
    </source>
</evidence>
<comment type="caution">
    <text evidence="1">The sequence shown here is derived from an EMBL/GenBank/DDBJ whole genome shotgun (WGS) entry which is preliminary data.</text>
</comment>
<sequence>MELQRSIKADISTHSTKTAKPLPYQTTAIIMSNTRHIPHITLSPPAYTTLRTMIIPVTTQKQQVRRILKAYREASRASGIVEVRLFWHAEREVFVIRRRYISSGAGLEEQERAYRDMMIRLEDGMLARPSEEKILADVVAGTNERASEVRRDGVQAWGQKREAGRTGKSVCRRDALVEKCGRGNWGWNLLVLRLNFASLRIE</sequence>
<dbReference type="Proteomes" id="UP000799429">
    <property type="component" value="Unassembled WGS sequence"/>
</dbReference>
<accession>A0A9P4S902</accession>
<reference evidence="1" key="1">
    <citation type="journal article" date="2020" name="Stud. Mycol.">
        <title>101 Dothideomycetes genomes: a test case for predicting lifestyles and emergence of pathogens.</title>
        <authorList>
            <person name="Haridas S."/>
            <person name="Albert R."/>
            <person name="Binder M."/>
            <person name="Bloem J."/>
            <person name="Labutti K."/>
            <person name="Salamov A."/>
            <person name="Andreopoulos B."/>
            <person name="Baker S."/>
            <person name="Barry K."/>
            <person name="Bills G."/>
            <person name="Bluhm B."/>
            <person name="Cannon C."/>
            <person name="Castanera R."/>
            <person name="Culley D."/>
            <person name="Daum C."/>
            <person name="Ezra D."/>
            <person name="Gonzalez J."/>
            <person name="Henrissat B."/>
            <person name="Kuo A."/>
            <person name="Liang C."/>
            <person name="Lipzen A."/>
            <person name="Lutzoni F."/>
            <person name="Magnuson J."/>
            <person name="Mondo S."/>
            <person name="Nolan M."/>
            <person name="Ohm R."/>
            <person name="Pangilinan J."/>
            <person name="Park H.-J."/>
            <person name="Ramirez L."/>
            <person name="Alfaro M."/>
            <person name="Sun H."/>
            <person name="Tritt A."/>
            <person name="Yoshinaga Y."/>
            <person name="Zwiers L.-H."/>
            <person name="Turgeon B."/>
            <person name="Goodwin S."/>
            <person name="Spatafora J."/>
            <person name="Crous P."/>
            <person name="Grigoriev I."/>
        </authorList>
    </citation>
    <scope>NUCLEOTIDE SEQUENCE</scope>
    <source>
        <strain evidence="1">CBS 101060</strain>
    </source>
</reference>
<protein>
    <submittedName>
        <fullName evidence="1">Uncharacterized protein</fullName>
    </submittedName>
</protein>
<evidence type="ECO:0000313" key="1">
    <source>
        <dbReference type="EMBL" id="KAF2837273.1"/>
    </source>
</evidence>